<evidence type="ECO:0000259" key="5">
    <source>
        <dbReference type="Pfam" id="PF02055"/>
    </source>
</evidence>
<dbReference type="SUPFAM" id="SSF51445">
    <property type="entry name" value="(Trans)glycosidases"/>
    <property type="match status" value="1"/>
</dbReference>
<evidence type="ECO:0000256" key="3">
    <source>
        <dbReference type="ARBA" id="ARBA00022801"/>
    </source>
</evidence>
<dbReference type="Gene3D" id="2.60.40.1180">
    <property type="entry name" value="Golgi alpha-mannosidase II"/>
    <property type="match status" value="1"/>
</dbReference>
<dbReference type="Proteomes" id="UP000219356">
    <property type="component" value="Unassembled WGS sequence"/>
</dbReference>
<evidence type="ECO:0000313" key="7">
    <source>
        <dbReference type="EMBL" id="SNZ04932.1"/>
    </source>
</evidence>
<evidence type="ECO:0000256" key="1">
    <source>
        <dbReference type="ARBA" id="ARBA00005382"/>
    </source>
</evidence>
<dbReference type="RefSeq" id="WP_097039450.1">
    <property type="nucleotide sequence ID" value="NZ_OBEK01000001.1"/>
</dbReference>
<dbReference type="InterPro" id="IPR017853">
    <property type="entry name" value="GH"/>
</dbReference>
<keyword evidence="8" id="KW-1185">Reference proteome</keyword>
<organism evidence="7 8">
    <name type="scientific">Terribacillus aidingensis</name>
    <dbReference type="NCBI Taxonomy" id="586416"/>
    <lineage>
        <taxon>Bacteria</taxon>
        <taxon>Bacillati</taxon>
        <taxon>Bacillota</taxon>
        <taxon>Bacilli</taxon>
        <taxon>Bacillales</taxon>
        <taxon>Bacillaceae</taxon>
        <taxon>Terribacillus</taxon>
    </lineage>
</organism>
<dbReference type="EMBL" id="OBEK01000001">
    <property type="protein sequence ID" value="SNZ04932.1"/>
    <property type="molecule type" value="Genomic_DNA"/>
</dbReference>
<evidence type="ECO:0000259" key="6">
    <source>
        <dbReference type="Pfam" id="PF17189"/>
    </source>
</evidence>
<protein>
    <submittedName>
        <fullName evidence="7">Glucosylceramidase</fullName>
    </submittedName>
</protein>
<gene>
    <name evidence="7" type="ORF">SAMN05421503_0813</name>
</gene>
<dbReference type="OrthoDB" id="9806701at2"/>
<keyword evidence="2" id="KW-0732">Signal</keyword>
<evidence type="ECO:0000313" key="8">
    <source>
        <dbReference type="Proteomes" id="UP000219356"/>
    </source>
</evidence>
<reference evidence="8" key="1">
    <citation type="submission" date="2017-09" db="EMBL/GenBank/DDBJ databases">
        <authorList>
            <person name="Varghese N."/>
            <person name="Submissions S."/>
        </authorList>
    </citation>
    <scope>NUCLEOTIDE SEQUENCE [LARGE SCALE GENOMIC DNA]</scope>
    <source>
        <strain evidence="8">CGMCC 1.8913</strain>
    </source>
</reference>
<dbReference type="PANTHER" id="PTHR11069">
    <property type="entry name" value="GLUCOSYLCERAMIDASE"/>
    <property type="match status" value="1"/>
</dbReference>
<dbReference type="InterPro" id="IPR033452">
    <property type="entry name" value="GH30_C"/>
</dbReference>
<dbReference type="InterPro" id="IPR033453">
    <property type="entry name" value="Glyco_hydro_30_TIM-barrel"/>
</dbReference>
<dbReference type="Pfam" id="PF17189">
    <property type="entry name" value="Glyco_hydro_30C"/>
    <property type="match status" value="1"/>
</dbReference>
<dbReference type="PANTHER" id="PTHR11069:SF23">
    <property type="entry name" value="LYSOSOMAL ACID GLUCOSYLCERAMIDASE"/>
    <property type="match status" value="1"/>
</dbReference>
<proteinExistence type="inferred from homology"/>
<dbReference type="Gene3D" id="3.20.20.80">
    <property type="entry name" value="Glycosidases"/>
    <property type="match status" value="1"/>
</dbReference>
<dbReference type="InterPro" id="IPR013780">
    <property type="entry name" value="Glyco_hydro_b"/>
</dbReference>
<sequence length="481" mass="54099">MNKLLLFILLALCLLLLLHRLEDTPPVAHSWLTTGDERYLLEKQSDRLLQDKKQHIQTITIDKQKTYQQMEGFGAAMSGSSAYLLSNKLSGQARDTLFADLFTEKGIHLSFLRHTIGASDYSVDADGNSATYTYADQPGSPEDPLRYFSTVRDQTVINMLHKAKQHNPSLQIMGTPWTAPPWLKYGEQTWNGFYLDYTKQNTYKIYAEYFVRYLKSYQQKGLPIDYLSVQNEPLFSTDAYPSMTMSAAEQRHFIQNYLGPALQEAGLDTSVLAYDHNWDKGESYAETVLDAASAYTAGTAFHCYAGDPETGSDVHQLHPKKGIYFTECSGGAWSKDFGNNLSWLMDKVIIGATRNWSKTVLMWNLALDEKNGPTNGGCSNCRGVITVNSQTGAITKNVEYYALGHLSKFVQPGAIRISSTQLPNIHTVAFYDKETEEIIFLAANTSSKKEKFQLAEEEHYLTYTLPPLSAVTFTWKESGKN</sequence>
<evidence type="ECO:0000256" key="2">
    <source>
        <dbReference type="ARBA" id="ARBA00022729"/>
    </source>
</evidence>
<dbReference type="InterPro" id="IPR001139">
    <property type="entry name" value="Glyco_hydro_30"/>
</dbReference>
<dbReference type="AlphaFoldDB" id="A0A285N659"/>
<keyword evidence="4" id="KW-0326">Glycosidase</keyword>
<dbReference type="GO" id="GO:0016020">
    <property type="term" value="C:membrane"/>
    <property type="evidence" value="ECO:0007669"/>
    <property type="project" value="GOC"/>
</dbReference>
<dbReference type="GO" id="GO:0004348">
    <property type="term" value="F:glucosylceramidase activity"/>
    <property type="evidence" value="ECO:0007669"/>
    <property type="project" value="InterPro"/>
</dbReference>
<keyword evidence="3 4" id="KW-0378">Hydrolase</keyword>
<dbReference type="PRINTS" id="PR00843">
    <property type="entry name" value="GLHYDRLASE30"/>
</dbReference>
<accession>A0A285N659</accession>
<name>A0A285N659_9BACI</name>
<dbReference type="GO" id="GO:0006680">
    <property type="term" value="P:glucosylceramide catabolic process"/>
    <property type="evidence" value="ECO:0007669"/>
    <property type="project" value="TreeGrafter"/>
</dbReference>
<feature type="domain" description="Glycosyl hydrolase family 30 TIM-barrel" evidence="5">
    <location>
        <begin position="71"/>
        <end position="410"/>
    </location>
</feature>
<dbReference type="Pfam" id="PF02055">
    <property type="entry name" value="Glyco_hydro_30"/>
    <property type="match status" value="1"/>
</dbReference>
<feature type="domain" description="Glycosyl hydrolase family 30 beta sandwich" evidence="6">
    <location>
        <begin position="413"/>
        <end position="473"/>
    </location>
</feature>
<comment type="similarity">
    <text evidence="1 4">Belongs to the glycosyl hydrolase 30 family.</text>
</comment>
<evidence type="ECO:0000256" key="4">
    <source>
        <dbReference type="RuleBase" id="RU361188"/>
    </source>
</evidence>